<protein>
    <recommendedName>
        <fullName evidence="2">PD(D/E)XK endonuclease domain-containing protein</fullName>
    </recommendedName>
</protein>
<sequence length="171" mass="20088">MSTSVSDYEAHHAEMMAAVEHSWPSVQYVAQWLVWLGHRVTVGDHTLAPTRSERRKHSDKGDLHVWFRGEPDVYRRVEVKHREKKWPWLGLPPDTIMCGSSNKWDEADPKPYMMILLHPKMTEVYHIGGAWREKCWVEDRWDDTAKAMQQTLITDAKNFTYKKIEMPDVKG</sequence>
<proteinExistence type="predicted"/>
<evidence type="ECO:0008006" key="2">
    <source>
        <dbReference type="Google" id="ProtNLM"/>
    </source>
</evidence>
<gene>
    <name evidence="1" type="ORF">S01H1_03772</name>
</gene>
<name>X0TVC2_9ZZZZ</name>
<evidence type="ECO:0000313" key="1">
    <source>
        <dbReference type="EMBL" id="GAF80065.1"/>
    </source>
</evidence>
<accession>X0TVC2</accession>
<reference evidence="1" key="1">
    <citation type="journal article" date="2014" name="Front. Microbiol.">
        <title>High frequency of phylogenetically diverse reductive dehalogenase-homologous genes in deep subseafloor sedimentary metagenomes.</title>
        <authorList>
            <person name="Kawai M."/>
            <person name="Futagami T."/>
            <person name="Toyoda A."/>
            <person name="Takaki Y."/>
            <person name="Nishi S."/>
            <person name="Hori S."/>
            <person name="Arai W."/>
            <person name="Tsubouchi T."/>
            <person name="Morono Y."/>
            <person name="Uchiyama I."/>
            <person name="Ito T."/>
            <person name="Fujiyama A."/>
            <person name="Inagaki F."/>
            <person name="Takami H."/>
        </authorList>
    </citation>
    <scope>NUCLEOTIDE SEQUENCE</scope>
    <source>
        <strain evidence="1">Expedition CK06-06</strain>
    </source>
</reference>
<organism evidence="1">
    <name type="scientific">marine sediment metagenome</name>
    <dbReference type="NCBI Taxonomy" id="412755"/>
    <lineage>
        <taxon>unclassified sequences</taxon>
        <taxon>metagenomes</taxon>
        <taxon>ecological metagenomes</taxon>
    </lineage>
</organism>
<dbReference type="EMBL" id="BARS01002032">
    <property type="protein sequence ID" value="GAF80065.1"/>
    <property type="molecule type" value="Genomic_DNA"/>
</dbReference>
<comment type="caution">
    <text evidence="1">The sequence shown here is derived from an EMBL/GenBank/DDBJ whole genome shotgun (WGS) entry which is preliminary data.</text>
</comment>
<dbReference type="AlphaFoldDB" id="X0TVC2"/>